<accession>A0ABM3USV4</accession>
<organism evidence="2 4">
    <name type="scientific">Musca domestica</name>
    <name type="common">House fly</name>
    <dbReference type="NCBI Taxonomy" id="7370"/>
    <lineage>
        <taxon>Eukaryota</taxon>
        <taxon>Metazoa</taxon>
        <taxon>Ecdysozoa</taxon>
        <taxon>Arthropoda</taxon>
        <taxon>Hexapoda</taxon>
        <taxon>Insecta</taxon>
        <taxon>Pterygota</taxon>
        <taxon>Neoptera</taxon>
        <taxon>Endopterygota</taxon>
        <taxon>Diptera</taxon>
        <taxon>Brachycera</taxon>
        <taxon>Muscomorpha</taxon>
        <taxon>Muscoidea</taxon>
        <taxon>Muscidae</taxon>
        <taxon>Musca</taxon>
    </lineage>
</organism>
<protein>
    <submittedName>
        <fullName evidence="3 4">Uncharacterized protein LOC131801707</fullName>
    </submittedName>
</protein>
<dbReference type="Proteomes" id="UP001652621">
    <property type="component" value="Unplaced"/>
</dbReference>
<keyword evidence="2" id="KW-1185">Reference proteome</keyword>
<feature type="transmembrane region" description="Helical" evidence="1">
    <location>
        <begin position="7"/>
        <end position="26"/>
    </location>
</feature>
<evidence type="ECO:0000256" key="1">
    <source>
        <dbReference type="SAM" id="Phobius"/>
    </source>
</evidence>
<keyword evidence="1" id="KW-1133">Transmembrane helix</keyword>
<dbReference type="RefSeq" id="XP_058976622.1">
    <property type="nucleotide sequence ID" value="XM_059120639.1"/>
</dbReference>
<keyword evidence="1" id="KW-0472">Membrane</keyword>
<gene>
    <name evidence="3 4" type="primary">LOC131801707</name>
</gene>
<sequence length="194" mass="22069">MASPKWALFVAYFCVFGYTISALYTFTGLIGVHNMDEDDEDVTKGEKAVDGKVVDPDELTMSGEKLKQFSRKEIAIYVTDLVSAVIMTMISILLVMGLKKQNYKFVAPWLVLSFFDVVVDLFTMFFEEESDVEVAVCLVFILFIASMWYPVYKQYKKMRHPKVVVPESSKMDVYQPGEFVHCTTTMATAPVQEV</sequence>
<feature type="transmembrane region" description="Helical" evidence="1">
    <location>
        <begin position="132"/>
        <end position="152"/>
    </location>
</feature>
<keyword evidence="1" id="KW-0812">Transmembrane</keyword>
<dbReference type="RefSeq" id="XP_058976621.1">
    <property type="nucleotide sequence ID" value="XM_059120638.1"/>
</dbReference>
<feature type="transmembrane region" description="Helical" evidence="1">
    <location>
        <begin position="105"/>
        <end position="126"/>
    </location>
</feature>
<dbReference type="GeneID" id="131801707"/>
<dbReference type="InterPro" id="IPR031720">
    <property type="entry name" value="DUF4728"/>
</dbReference>
<name>A0ABM3USV4_MUSDO</name>
<evidence type="ECO:0000313" key="2">
    <source>
        <dbReference type="Proteomes" id="UP001652621"/>
    </source>
</evidence>
<evidence type="ECO:0000313" key="3">
    <source>
        <dbReference type="RefSeq" id="XP_058976621.1"/>
    </source>
</evidence>
<reference evidence="3 4" key="1">
    <citation type="submission" date="2025-05" db="UniProtKB">
        <authorList>
            <consortium name="RefSeq"/>
        </authorList>
    </citation>
    <scope>IDENTIFICATION</scope>
    <source>
        <strain evidence="3 4">Aabys</strain>
        <tissue evidence="3 4">Whole body</tissue>
    </source>
</reference>
<proteinExistence type="predicted"/>
<dbReference type="Pfam" id="PF15860">
    <property type="entry name" value="DUF4728"/>
    <property type="match status" value="1"/>
</dbReference>
<feature type="transmembrane region" description="Helical" evidence="1">
    <location>
        <begin position="74"/>
        <end position="98"/>
    </location>
</feature>
<evidence type="ECO:0000313" key="4">
    <source>
        <dbReference type="RefSeq" id="XP_058976622.1"/>
    </source>
</evidence>